<protein>
    <submittedName>
        <fullName evidence="6">FAD-dependent oxidoreductase</fullName>
    </submittedName>
</protein>
<evidence type="ECO:0000256" key="3">
    <source>
        <dbReference type="ARBA" id="ARBA00022827"/>
    </source>
</evidence>
<reference evidence="7" key="1">
    <citation type="journal article" date="2019" name="Int. J. Syst. Evol. Microbiol.">
        <title>The Global Catalogue of Microorganisms (GCM) 10K type strain sequencing project: providing services to taxonomists for standard genome sequencing and annotation.</title>
        <authorList>
            <consortium name="The Broad Institute Genomics Platform"/>
            <consortium name="The Broad Institute Genome Sequencing Center for Infectious Disease"/>
            <person name="Wu L."/>
            <person name="Ma J."/>
        </authorList>
    </citation>
    <scope>NUCLEOTIDE SEQUENCE [LARGE SCALE GENOMIC DNA]</scope>
    <source>
        <strain evidence="7">JCM 31486</strain>
    </source>
</reference>
<dbReference type="InterPro" id="IPR002938">
    <property type="entry name" value="FAD-bd"/>
</dbReference>
<evidence type="ECO:0000313" key="6">
    <source>
        <dbReference type="EMBL" id="MFD1049576.1"/>
    </source>
</evidence>
<organism evidence="6 7">
    <name type="scientific">Kibdelosporangium lantanae</name>
    <dbReference type="NCBI Taxonomy" id="1497396"/>
    <lineage>
        <taxon>Bacteria</taxon>
        <taxon>Bacillati</taxon>
        <taxon>Actinomycetota</taxon>
        <taxon>Actinomycetes</taxon>
        <taxon>Pseudonocardiales</taxon>
        <taxon>Pseudonocardiaceae</taxon>
        <taxon>Kibdelosporangium</taxon>
    </lineage>
</organism>
<dbReference type="SUPFAM" id="SSF51905">
    <property type="entry name" value="FAD/NAD(P)-binding domain"/>
    <property type="match status" value="1"/>
</dbReference>
<dbReference type="InterPro" id="IPR050641">
    <property type="entry name" value="RIFMO-like"/>
</dbReference>
<keyword evidence="2" id="KW-0285">Flavoprotein</keyword>
<evidence type="ECO:0000313" key="7">
    <source>
        <dbReference type="Proteomes" id="UP001597045"/>
    </source>
</evidence>
<dbReference type="PANTHER" id="PTHR43004">
    <property type="entry name" value="TRK SYSTEM POTASSIUM UPTAKE PROTEIN"/>
    <property type="match status" value="1"/>
</dbReference>
<keyword evidence="4" id="KW-0472">Membrane</keyword>
<comment type="caution">
    <text evidence="6">The sequence shown here is derived from an EMBL/GenBank/DDBJ whole genome shotgun (WGS) entry which is preliminary data.</text>
</comment>
<evidence type="ECO:0000256" key="2">
    <source>
        <dbReference type="ARBA" id="ARBA00022630"/>
    </source>
</evidence>
<feature type="domain" description="FAD-binding" evidence="5">
    <location>
        <begin position="5"/>
        <end position="84"/>
    </location>
</feature>
<name>A0ABW3MGD6_9PSEU</name>
<feature type="transmembrane region" description="Helical" evidence="4">
    <location>
        <begin position="104"/>
        <end position="127"/>
    </location>
</feature>
<feature type="transmembrane region" description="Helical" evidence="4">
    <location>
        <begin position="6"/>
        <end position="24"/>
    </location>
</feature>
<dbReference type="Proteomes" id="UP001597045">
    <property type="component" value="Unassembled WGS sequence"/>
</dbReference>
<keyword evidence="3" id="KW-0274">FAD</keyword>
<sequence>MTNDLDVLVVGAGLGGTSAAMFLARQGIRTMIIERHAGTSPHPRASGQFPRTMELLRIAGVDDRILEAGGTDTTMRIKVAESVRGRVLHSIVEDFGELATAMRVYWTCVVAEVVGFFVGAQVITRVFDRPDLVVVWVVLVVGAHFVPFAAAF</sequence>
<proteinExistence type="predicted"/>
<keyword evidence="4" id="KW-1133">Transmembrane helix</keyword>
<gene>
    <name evidence="6" type="ORF">ACFQ1S_30615</name>
</gene>
<keyword evidence="4" id="KW-0812">Transmembrane</keyword>
<accession>A0ABW3MGD6</accession>
<dbReference type="PANTHER" id="PTHR43004:SF19">
    <property type="entry name" value="BINDING MONOOXYGENASE, PUTATIVE (JCVI)-RELATED"/>
    <property type="match status" value="1"/>
</dbReference>
<dbReference type="InterPro" id="IPR036188">
    <property type="entry name" value="FAD/NAD-bd_sf"/>
</dbReference>
<evidence type="ECO:0000256" key="4">
    <source>
        <dbReference type="SAM" id="Phobius"/>
    </source>
</evidence>
<dbReference type="EMBL" id="JBHTIS010002263">
    <property type="protein sequence ID" value="MFD1049576.1"/>
    <property type="molecule type" value="Genomic_DNA"/>
</dbReference>
<evidence type="ECO:0000256" key="1">
    <source>
        <dbReference type="ARBA" id="ARBA00001974"/>
    </source>
</evidence>
<comment type="cofactor">
    <cofactor evidence="1">
        <name>FAD</name>
        <dbReference type="ChEBI" id="CHEBI:57692"/>
    </cofactor>
</comment>
<evidence type="ECO:0000259" key="5">
    <source>
        <dbReference type="Pfam" id="PF01494"/>
    </source>
</evidence>
<keyword evidence="7" id="KW-1185">Reference proteome</keyword>
<dbReference type="Gene3D" id="3.50.50.60">
    <property type="entry name" value="FAD/NAD(P)-binding domain"/>
    <property type="match status" value="1"/>
</dbReference>
<feature type="transmembrane region" description="Helical" evidence="4">
    <location>
        <begin position="133"/>
        <end position="151"/>
    </location>
</feature>
<feature type="non-terminal residue" evidence="6">
    <location>
        <position position="152"/>
    </location>
</feature>
<dbReference type="Pfam" id="PF01494">
    <property type="entry name" value="FAD_binding_3"/>
    <property type="match status" value="1"/>
</dbReference>
<dbReference type="Gene3D" id="3.30.9.10">
    <property type="entry name" value="D-Amino Acid Oxidase, subunit A, domain 2"/>
    <property type="match status" value="1"/>
</dbReference>